<feature type="compositionally biased region" description="Polar residues" evidence="1">
    <location>
        <begin position="1"/>
        <end position="12"/>
    </location>
</feature>
<feature type="compositionally biased region" description="Pro residues" evidence="1">
    <location>
        <begin position="29"/>
        <end position="38"/>
    </location>
</feature>
<dbReference type="RefSeq" id="WP_024268932.1">
    <property type="nucleotide sequence ID" value="NC_023035.1"/>
</dbReference>
<name>V5WKG8_9SPIO</name>
<sequence length="144" mass="16497">MIPSKSISPQVHNTRRALAKKTASGAQPPSEPSMPPSLPRDEAGPEYLQLEKLFRSALSRQRLPDELLEELFQWGWEQAVTGDRPDFMGDIADLFAMQYDEHADPLNRDDWQNLSQLTADYDSELDIQLLEYIMMQVVEHHGMD</sequence>
<evidence type="ECO:0000313" key="3">
    <source>
        <dbReference type="Proteomes" id="UP000018680"/>
    </source>
</evidence>
<proteinExistence type="predicted"/>
<dbReference type="HOGENOM" id="CLU_1795130_0_0_12"/>
<reference evidence="2 3" key="1">
    <citation type="journal article" date="2015" name="Stand. Genomic Sci.">
        <title>Complete genome sequence and description of Salinispira pacifica gen. nov., sp. nov., a novel spirochaete isolated form a hypersaline microbial mat.</title>
        <authorList>
            <person name="Ben Hania W."/>
            <person name="Joseph M."/>
            <person name="Schumann P."/>
            <person name="Bunk B."/>
            <person name="Fiebig A."/>
            <person name="Sproer C."/>
            <person name="Klenk H.P."/>
            <person name="Fardeau M.L."/>
            <person name="Spring S."/>
        </authorList>
    </citation>
    <scope>NUCLEOTIDE SEQUENCE [LARGE SCALE GENOMIC DNA]</scope>
    <source>
        <strain evidence="2 3">L21-RPul-D2</strain>
    </source>
</reference>
<dbReference type="Proteomes" id="UP000018680">
    <property type="component" value="Chromosome"/>
</dbReference>
<protein>
    <submittedName>
        <fullName evidence="2">Uncharacterized protein</fullName>
    </submittedName>
</protein>
<evidence type="ECO:0000313" key="2">
    <source>
        <dbReference type="EMBL" id="AHC16034.1"/>
    </source>
</evidence>
<dbReference type="OrthoDB" id="371273at2"/>
<feature type="region of interest" description="Disordered" evidence="1">
    <location>
        <begin position="1"/>
        <end position="44"/>
    </location>
</feature>
<organism evidence="2 3">
    <name type="scientific">Salinispira pacifica</name>
    <dbReference type="NCBI Taxonomy" id="1307761"/>
    <lineage>
        <taxon>Bacteria</taxon>
        <taxon>Pseudomonadati</taxon>
        <taxon>Spirochaetota</taxon>
        <taxon>Spirochaetia</taxon>
        <taxon>Spirochaetales</taxon>
        <taxon>Spirochaetaceae</taxon>
        <taxon>Salinispira</taxon>
    </lineage>
</organism>
<dbReference type="STRING" id="1307761.L21SP2_2682"/>
<evidence type="ECO:0000256" key="1">
    <source>
        <dbReference type="SAM" id="MobiDB-lite"/>
    </source>
</evidence>
<keyword evidence="3" id="KW-1185">Reference proteome</keyword>
<dbReference type="KEGG" id="slr:L21SP2_2682"/>
<accession>V5WKG8</accession>
<gene>
    <name evidence="2" type="ORF">L21SP2_2682</name>
</gene>
<dbReference type="AlphaFoldDB" id="V5WKG8"/>
<dbReference type="EMBL" id="CP006939">
    <property type="protein sequence ID" value="AHC16034.1"/>
    <property type="molecule type" value="Genomic_DNA"/>
</dbReference>